<keyword evidence="7" id="KW-0472">Membrane</keyword>
<dbReference type="HOGENOM" id="CLU_036604_3_0_1"/>
<dbReference type="InterPro" id="IPR000600">
    <property type="entry name" value="ROK"/>
</dbReference>
<dbReference type="GO" id="GO:0046872">
    <property type="term" value="F:metal ion binding"/>
    <property type="evidence" value="ECO:0007669"/>
    <property type="project" value="UniProtKB-KW"/>
</dbReference>
<dbReference type="GeneID" id="7827091"/>
<dbReference type="KEGG" id="tet:TTHERM_00052020"/>
<feature type="transmembrane region" description="Helical" evidence="7">
    <location>
        <begin position="12"/>
        <end position="29"/>
    </location>
</feature>
<dbReference type="Proteomes" id="UP000009168">
    <property type="component" value="Unassembled WGS sequence"/>
</dbReference>
<dbReference type="OrthoDB" id="10260668at2759"/>
<organism evidence="8 9">
    <name type="scientific">Tetrahymena thermophila (strain SB210)</name>
    <dbReference type="NCBI Taxonomy" id="312017"/>
    <lineage>
        <taxon>Eukaryota</taxon>
        <taxon>Sar</taxon>
        <taxon>Alveolata</taxon>
        <taxon>Ciliophora</taxon>
        <taxon>Intramacronucleata</taxon>
        <taxon>Oligohymenophorea</taxon>
        <taxon>Hymenostomatida</taxon>
        <taxon>Tetrahymenina</taxon>
        <taxon>Tetrahymenidae</taxon>
        <taxon>Tetrahymena</taxon>
    </lineage>
</organism>
<dbReference type="EMBL" id="GG662712">
    <property type="protein sequence ID" value="EAR94692.2"/>
    <property type="molecule type" value="Genomic_DNA"/>
</dbReference>
<dbReference type="STRING" id="312017.Q23CY8"/>
<dbReference type="InterPro" id="IPR043129">
    <property type="entry name" value="ATPase_NBD"/>
</dbReference>
<dbReference type="RefSeq" id="XP_001014898.2">
    <property type="nucleotide sequence ID" value="XM_001014898.2"/>
</dbReference>
<dbReference type="eggNOG" id="ENOG502QRD3">
    <property type="taxonomic scope" value="Eukaryota"/>
</dbReference>
<evidence type="ECO:0000256" key="6">
    <source>
        <dbReference type="ARBA" id="ARBA00048451"/>
    </source>
</evidence>
<dbReference type="InterPro" id="IPR049874">
    <property type="entry name" value="ROK_cs"/>
</dbReference>
<dbReference type="CDD" id="cd24067">
    <property type="entry name" value="ASKHA_NBD_ROK_BsFRK-like"/>
    <property type="match status" value="1"/>
</dbReference>
<dbReference type="PROSITE" id="PS01125">
    <property type="entry name" value="ROK"/>
    <property type="match status" value="1"/>
</dbReference>
<evidence type="ECO:0000256" key="3">
    <source>
        <dbReference type="ARBA" id="ARBA00022833"/>
    </source>
</evidence>
<evidence type="ECO:0000256" key="7">
    <source>
        <dbReference type="SAM" id="Phobius"/>
    </source>
</evidence>
<evidence type="ECO:0000313" key="8">
    <source>
        <dbReference type="EMBL" id="EAR94692.2"/>
    </source>
</evidence>
<dbReference type="Gene3D" id="3.30.420.40">
    <property type="match status" value="2"/>
</dbReference>
<sequence>MSTELHSNQKLLAFTLGGFLAGAGSLLLFKKLVCRPRNKPSKCPFTGKTKVVTQRIACIELGGTSIRLAIGIKETHSDGTQTCKFDQETFKTIETKEPEDNIQQIKEYFENQNIDSVGIASFGPICLDETSEQYGFITTTPKVSWKNFPLLKRVSEVIPHRKTQRIGFDTDVNAAACAEYNFGNHKAKKSLAYITVGTGVGVGLIVDGKCVHGLTHPEGGHVLIKPAQGETFQGVCKSHGNCVEGMVTNHALAEKLQTTINELSKIEDSHEIWNSVAYYLAQLCLNLTLISSPEVIVIGGGIMNRQPLLGLIKQNFIKLLNQYVDHPRLSSNIDDYIVKPFFTDSGLVGSMVV</sequence>
<evidence type="ECO:0000256" key="2">
    <source>
        <dbReference type="ARBA" id="ARBA00022723"/>
    </source>
</evidence>
<dbReference type="InParanoid" id="Q23CY8"/>
<dbReference type="EC" id="2.7.1.4" evidence="5"/>
<reference evidence="9" key="1">
    <citation type="journal article" date="2006" name="PLoS Biol.">
        <title>Macronuclear genome sequence of the ciliate Tetrahymena thermophila, a model eukaryote.</title>
        <authorList>
            <person name="Eisen J.A."/>
            <person name="Coyne R.S."/>
            <person name="Wu M."/>
            <person name="Wu D."/>
            <person name="Thiagarajan M."/>
            <person name="Wortman J.R."/>
            <person name="Badger J.H."/>
            <person name="Ren Q."/>
            <person name="Amedeo P."/>
            <person name="Jones K.M."/>
            <person name="Tallon L.J."/>
            <person name="Delcher A.L."/>
            <person name="Salzberg S.L."/>
            <person name="Silva J.C."/>
            <person name="Haas B.J."/>
            <person name="Majoros W.H."/>
            <person name="Farzad M."/>
            <person name="Carlton J.M."/>
            <person name="Smith R.K. Jr."/>
            <person name="Garg J."/>
            <person name="Pearlman R.E."/>
            <person name="Karrer K.M."/>
            <person name="Sun L."/>
            <person name="Manning G."/>
            <person name="Elde N.C."/>
            <person name="Turkewitz A.P."/>
            <person name="Asai D.J."/>
            <person name="Wilkes D.E."/>
            <person name="Wang Y."/>
            <person name="Cai H."/>
            <person name="Collins K."/>
            <person name="Stewart B.A."/>
            <person name="Lee S.R."/>
            <person name="Wilamowska K."/>
            <person name="Weinberg Z."/>
            <person name="Ruzzo W.L."/>
            <person name="Wloga D."/>
            <person name="Gaertig J."/>
            <person name="Frankel J."/>
            <person name="Tsao C.-C."/>
            <person name="Gorovsky M.A."/>
            <person name="Keeling P.J."/>
            <person name="Waller R.F."/>
            <person name="Patron N.J."/>
            <person name="Cherry J.M."/>
            <person name="Stover N.A."/>
            <person name="Krieger C.J."/>
            <person name="del Toro C."/>
            <person name="Ryder H.F."/>
            <person name="Williamson S.C."/>
            <person name="Barbeau R.A."/>
            <person name="Hamilton E.P."/>
            <person name="Orias E."/>
        </authorList>
    </citation>
    <scope>NUCLEOTIDE SEQUENCE [LARGE SCALE GENOMIC DNA]</scope>
    <source>
        <strain evidence="9">SB210</strain>
    </source>
</reference>
<dbReference type="GO" id="GO:0008865">
    <property type="term" value="F:fructokinase activity"/>
    <property type="evidence" value="ECO:0007669"/>
    <property type="project" value="UniProtKB-EC"/>
</dbReference>
<dbReference type="PANTHER" id="PTHR42742">
    <property type="entry name" value="TRANSCRIPTIONAL REPRESSOR MPRA"/>
    <property type="match status" value="1"/>
</dbReference>
<dbReference type="AlphaFoldDB" id="Q23CY8"/>
<protein>
    <recommendedName>
        <fullName evidence="5">fructokinase</fullName>
        <ecNumber evidence="5">2.7.1.4</ecNumber>
    </recommendedName>
</protein>
<dbReference type="FunFam" id="3.30.420.40:FF:000136">
    <property type="entry name" value="Putative fructokinase"/>
    <property type="match status" value="1"/>
</dbReference>
<comment type="catalytic activity">
    <reaction evidence="6">
        <text>D-fructose + ATP = D-fructose 6-phosphate + ADP + H(+)</text>
        <dbReference type="Rhea" id="RHEA:16125"/>
        <dbReference type="ChEBI" id="CHEBI:15378"/>
        <dbReference type="ChEBI" id="CHEBI:30616"/>
        <dbReference type="ChEBI" id="CHEBI:37721"/>
        <dbReference type="ChEBI" id="CHEBI:61527"/>
        <dbReference type="ChEBI" id="CHEBI:456216"/>
        <dbReference type="EC" id="2.7.1.4"/>
    </reaction>
</comment>
<name>Q23CY8_TETTS</name>
<dbReference type="InterPro" id="IPR051804">
    <property type="entry name" value="Carb_Metab_Reg_Kinase/Isom"/>
</dbReference>
<evidence type="ECO:0000256" key="4">
    <source>
        <dbReference type="ARBA" id="ARBA00022842"/>
    </source>
</evidence>
<comment type="cofactor">
    <cofactor evidence="1">
        <name>Mg(2+)</name>
        <dbReference type="ChEBI" id="CHEBI:18420"/>
    </cofactor>
</comment>
<proteinExistence type="predicted"/>
<keyword evidence="3" id="KW-0862">Zinc</keyword>
<dbReference type="OMA" id="DIQAYYI"/>
<dbReference type="Pfam" id="PF00480">
    <property type="entry name" value="ROK"/>
    <property type="match status" value="1"/>
</dbReference>
<keyword evidence="7" id="KW-1133">Transmembrane helix</keyword>
<evidence type="ECO:0000256" key="5">
    <source>
        <dbReference type="ARBA" id="ARBA00038887"/>
    </source>
</evidence>
<keyword evidence="4" id="KW-0460">Magnesium</keyword>
<keyword evidence="7" id="KW-0812">Transmembrane</keyword>
<evidence type="ECO:0000256" key="1">
    <source>
        <dbReference type="ARBA" id="ARBA00001946"/>
    </source>
</evidence>
<keyword evidence="9" id="KW-1185">Reference proteome</keyword>
<accession>Q23CY8</accession>
<dbReference type="PANTHER" id="PTHR42742:SF3">
    <property type="entry name" value="FRUCTOKINASE"/>
    <property type="match status" value="1"/>
</dbReference>
<gene>
    <name evidence="8" type="ORF">TTHERM_00052020</name>
</gene>
<keyword evidence="2" id="KW-0479">Metal-binding</keyword>
<dbReference type="SUPFAM" id="SSF53067">
    <property type="entry name" value="Actin-like ATPase domain"/>
    <property type="match status" value="1"/>
</dbReference>
<evidence type="ECO:0000313" key="9">
    <source>
        <dbReference type="Proteomes" id="UP000009168"/>
    </source>
</evidence>